<dbReference type="Proteomes" id="UP000624709">
    <property type="component" value="Unassembled WGS sequence"/>
</dbReference>
<sequence length="94" mass="10281">MVVTFPWGFTYAKDGDRGDRAQDQGDRPGRAVTAGQRDHLTGQHRTERLARGAARGVAQRGRLGGGRRRAHAGDPEPPLGRLDNIARLRVETGR</sequence>
<feature type="compositionally biased region" description="Basic and acidic residues" evidence="1">
    <location>
        <begin position="13"/>
        <end position="29"/>
    </location>
</feature>
<dbReference type="EMBL" id="BOMS01000169">
    <property type="protein sequence ID" value="GIE73297.1"/>
    <property type="molecule type" value="Genomic_DNA"/>
</dbReference>
<feature type="compositionally biased region" description="Basic and acidic residues" evidence="1">
    <location>
        <begin position="36"/>
        <end position="50"/>
    </location>
</feature>
<keyword evidence="3" id="KW-1185">Reference proteome</keyword>
<name>A0ABQ4BRL5_9ACTN</name>
<organism evidence="2 3">
    <name type="scientific">Actinoplanes palleronii</name>
    <dbReference type="NCBI Taxonomy" id="113570"/>
    <lineage>
        <taxon>Bacteria</taxon>
        <taxon>Bacillati</taxon>
        <taxon>Actinomycetota</taxon>
        <taxon>Actinomycetes</taxon>
        <taxon>Micromonosporales</taxon>
        <taxon>Micromonosporaceae</taxon>
        <taxon>Actinoplanes</taxon>
    </lineage>
</organism>
<accession>A0ABQ4BRL5</accession>
<evidence type="ECO:0000256" key="1">
    <source>
        <dbReference type="SAM" id="MobiDB-lite"/>
    </source>
</evidence>
<comment type="caution">
    <text evidence="2">The sequence shown here is derived from an EMBL/GenBank/DDBJ whole genome shotgun (WGS) entry which is preliminary data.</text>
</comment>
<evidence type="ECO:0000313" key="2">
    <source>
        <dbReference type="EMBL" id="GIE73297.1"/>
    </source>
</evidence>
<feature type="compositionally biased region" description="Low complexity" evidence="1">
    <location>
        <begin position="51"/>
        <end position="61"/>
    </location>
</feature>
<gene>
    <name evidence="2" type="ORF">Apa02nite_094050</name>
</gene>
<protein>
    <submittedName>
        <fullName evidence="2">Uncharacterized protein</fullName>
    </submittedName>
</protein>
<feature type="compositionally biased region" description="Basic and acidic residues" evidence="1">
    <location>
        <begin position="84"/>
        <end position="94"/>
    </location>
</feature>
<proteinExistence type="predicted"/>
<feature type="region of interest" description="Disordered" evidence="1">
    <location>
        <begin position="12"/>
        <end position="94"/>
    </location>
</feature>
<reference evidence="2 3" key="1">
    <citation type="submission" date="2021-01" db="EMBL/GenBank/DDBJ databases">
        <title>Whole genome shotgun sequence of Actinoplanes palleronii NBRC 14916.</title>
        <authorList>
            <person name="Komaki H."/>
            <person name="Tamura T."/>
        </authorList>
    </citation>
    <scope>NUCLEOTIDE SEQUENCE [LARGE SCALE GENOMIC DNA]</scope>
    <source>
        <strain evidence="2 3">NBRC 14916</strain>
    </source>
</reference>
<evidence type="ECO:0000313" key="3">
    <source>
        <dbReference type="Proteomes" id="UP000624709"/>
    </source>
</evidence>